<evidence type="ECO:0000313" key="2">
    <source>
        <dbReference type="EMBL" id="THV26794.1"/>
    </source>
</evidence>
<reference evidence="2 3" key="1">
    <citation type="journal article" date="2018" name="Int. J. Syst. Evol. Microbiol.">
        <title>Glycomyces paridis sp. nov., isolated from the medicinal plant Paris polyphylla.</title>
        <authorList>
            <person name="Fang X.M."/>
            <person name="Bai J.L."/>
            <person name="Su J."/>
            <person name="Zhao L.L."/>
            <person name="Liu H.Y."/>
            <person name="Ma B.P."/>
            <person name="Zhang Y.Q."/>
            <person name="Yu L.Y."/>
        </authorList>
    </citation>
    <scope>NUCLEOTIDE SEQUENCE [LARGE SCALE GENOMIC DNA]</scope>
    <source>
        <strain evidence="2 3">CPCC 204357</strain>
    </source>
</reference>
<keyword evidence="3" id="KW-1185">Reference proteome</keyword>
<dbReference type="EMBL" id="STGX01000013">
    <property type="protein sequence ID" value="THV26794.1"/>
    <property type="molecule type" value="Genomic_DNA"/>
</dbReference>
<gene>
    <name evidence="2" type="ORF">E9998_17570</name>
</gene>
<dbReference type="RefSeq" id="WP_136530990.1">
    <property type="nucleotide sequence ID" value="NZ_STGX01000013.1"/>
</dbReference>
<protein>
    <submittedName>
        <fullName evidence="2">Uncharacterized protein</fullName>
    </submittedName>
</protein>
<accession>A0A4S8PEN0</accession>
<proteinExistence type="predicted"/>
<sequence length="82" mass="8850">MPQRVLDPACLEAYRDEIVARFNLPRSSGCSPRAGAAQKGSGSIGRSAAGAEEEEEATTATWLTEDEDVWGTARFEDPNDPH</sequence>
<evidence type="ECO:0000256" key="1">
    <source>
        <dbReference type="SAM" id="MobiDB-lite"/>
    </source>
</evidence>
<organism evidence="2 3">
    <name type="scientific">Glycomyces paridis</name>
    <dbReference type="NCBI Taxonomy" id="2126555"/>
    <lineage>
        <taxon>Bacteria</taxon>
        <taxon>Bacillati</taxon>
        <taxon>Actinomycetota</taxon>
        <taxon>Actinomycetes</taxon>
        <taxon>Glycomycetales</taxon>
        <taxon>Glycomycetaceae</taxon>
        <taxon>Glycomyces</taxon>
    </lineage>
</organism>
<dbReference type="Proteomes" id="UP000305792">
    <property type="component" value="Unassembled WGS sequence"/>
</dbReference>
<dbReference type="AlphaFoldDB" id="A0A4S8PEN0"/>
<comment type="caution">
    <text evidence="2">The sequence shown here is derived from an EMBL/GenBank/DDBJ whole genome shotgun (WGS) entry which is preliminary data.</text>
</comment>
<feature type="region of interest" description="Disordered" evidence="1">
    <location>
        <begin position="25"/>
        <end position="82"/>
    </location>
</feature>
<evidence type="ECO:0000313" key="3">
    <source>
        <dbReference type="Proteomes" id="UP000305792"/>
    </source>
</evidence>
<name>A0A4S8PEN0_9ACTN</name>